<name>A0A1L3GLT5_9BACT</name>
<feature type="domain" description="N-acetyltransferase" evidence="3">
    <location>
        <begin position="1"/>
        <end position="155"/>
    </location>
</feature>
<dbReference type="CDD" id="cd04301">
    <property type="entry name" value="NAT_SF"/>
    <property type="match status" value="1"/>
</dbReference>
<gene>
    <name evidence="4" type="ORF">A7E78_02805</name>
</gene>
<proteinExistence type="predicted"/>
<dbReference type="InterPro" id="IPR000182">
    <property type="entry name" value="GNAT_dom"/>
</dbReference>
<accession>A0A1L3GLT5</accession>
<dbReference type="AlphaFoldDB" id="A0A1L3GLT5"/>
<dbReference type="EMBL" id="CP015519">
    <property type="protein sequence ID" value="APG26860.1"/>
    <property type="molecule type" value="Genomic_DNA"/>
</dbReference>
<sequence>MRELRATDLPALILILHQCEAFTEVEIACALELLEIMINDPLQQDYRVAVANGGDEVQGYILYGPVPMTEGTYDIYWIAVDPDCQGQGIGRQLMRHAERQARAAGGRMICLETSSQGHYQRTREFYRQAGYCEENRIRDFYRPGDDRLTYVKRFTTMKDS</sequence>
<evidence type="ECO:0000256" key="1">
    <source>
        <dbReference type="ARBA" id="ARBA00022679"/>
    </source>
</evidence>
<dbReference type="SUPFAM" id="SSF55729">
    <property type="entry name" value="Acyl-CoA N-acyltransferases (Nat)"/>
    <property type="match status" value="1"/>
</dbReference>
<dbReference type="PROSITE" id="PS51186">
    <property type="entry name" value="GNAT"/>
    <property type="match status" value="1"/>
</dbReference>
<keyword evidence="2" id="KW-0012">Acyltransferase</keyword>
<evidence type="ECO:0000313" key="5">
    <source>
        <dbReference type="Proteomes" id="UP000182517"/>
    </source>
</evidence>
<evidence type="ECO:0000256" key="2">
    <source>
        <dbReference type="ARBA" id="ARBA00023315"/>
    </source>
</evidence>
<dbReference type="Pfam" id="PF00583">
    <property type="entry name" value="Acetyltransf_1"/>
    <property type="match status" value="1"/>
</dbReference>
<dbReference type="KEGG" id="pef:A7E78_02805"/>
<dbReference type="Proteomes" id="UP000182517">
    <property type="component" value="Chromosome"/>
</dbReference>
<dbReference type="PANTHER" id="PTHR43800:SF1">
    <property type="entry name" value="PEPTIDYL-LYSINE N-ACETYLTRANSFERASE YJAB"/>
    <property type="match status" value="1"/>
</dbReference>
<dbReference type="InterPro" id="IPR016181">
    <property type="entry name" value="Acyl_CoA_acyltransferase"/>
</dbReference>
<reference evidence="4 5" key="1">
    <citation type="journal article" date="2017" name="Genome Announc.">
        <title>Complete Genome Sequences of Two Acetylene-Fermenting Pelobacter acetylenicus Strains.</title>
        <authorList>
            <person name="Sutton J.M."/>
            <person name="Baesman S.M."/>
            <person name="Fierst J.L."/>
            <person name="Poret-Peterson A.T."/>
            <person name="Oremland R.S."/>
            <person name="Dunlap D.S."/>
            <person name="Akob D.M."/>
        </authorList>
    </citation>
    <scope>NUCLEOTIDE SEQUENCE [LARGE SCALE GENOMIC DNA]</scope>
    <source>
        <strain evidence="4 5">SFB93</strain>
    </source>
</reference>
<evidence type="ECO:0000313" key="4">
    <source>
        <dbReference type="EMBL" id="APG26860.1"/>
    </source>
</evidence>
<keyword evidence="5" id="KW-1185">Reference proteome</keyword>
<evidence type="ECO:0000259" key="3">
    <source>
        <dbReference type="PROSITE" id="PS51186"/>
    </source>
</evidence>
<dbReference type="GO" id="GO:0016747">
    <property type="term" value="F:acyltransferase activity, transferring groups other than amino-acyl groups"/>
    <property type="evidence" value="ECO:0007669"/>
    <property type="project" value="InterPro"/>
</dbReference>
<dbReference type="RefSeq" id="WP_072282821.1">
    <property type="nucleotide sequence ID" value="NZ_CP015519.1"/>
</dbReference>
<keyword evidence="1" id="KW-0808">Transferase</keyword>
<dbReference type="STRING" id="1842532.A7E78_02805"/>
<dbReference type="PANTHER" id="PTHR43800">
    <property type="entry name" value="PEPTIDYL-LYSINE N-ACETYLTRANSFERASE YJAB"/>
    <property type="match status" value="1"/>
</dbReference>
<dbReference type="OrthoDB" id="9789603at2"/>
<organism evidence="4 5">
    <name type="scientific">Syntrophotalea acetylenivorans</name>
    <dbReference type="NCBI Taxonomy" id="1842532"/>
    <lineage>
        <taxon>Bacteria</taxon>
        <taxon>Pseudomonadati</taxon>
        <taxon>Thermodesulfobacteriota</taxon>
        <taxon>Desulfuromonadia</taxon>
        <taxon>Desulfuromonadales</taxon>
        <taxon>Syntrophotaleaceae</taxon>
        <taxon>Syntrophotalea</taxon>
    </lineage>
</organism>
<protein>
    <recommendedName>
        <fullName evidence="3">N-acetyltransferase domain-containing protein</fullName>
    </recommendedName>
</protein>
<dbReference type="Gene3D" id="3.40.630.30">
    <property type="match status" value="1"/>
</dbReference>